<dbReference type="EMBL" id="ASGP02000001">
    <property type="protein sequence ID" value="KAH9529762.1"/>
    <property type="molecule type" value="Genomic_DNA"/>
</dbReference>
<sequence>MVTEPPEKPDKHIGGAETQSFKLTKLFRINVKGEHVSIQTMHLRPLKLIMNAGQHAEIGNEKHDWLK</sequence>
<comment type="caution">
    <text evidence="1">The sequence shown here is derived from an EMBL/GenBank/DDBJ whole genome shotgun (WGS) entry which is preliminary data.</text>
</comment>
<dbReference type="AlphaFoldDB" id="A0A922ICY8"/>
<keyword evidence="2" id="KW-1185">Reference proteome</keyword>
<protein>
    <submittedName>
        <fullName evidence="1">Uncharacterized protein</fullName>
    </submittedName>
</protein>
<proteinExistence type="predicted"/>
<reference evidence="1" key="2">
    <citation type="journal article" date="2022" name="Res Sq">
        <title>Comparative Genomics Reveals Insights into the Divergent Evolution of Astigmatic Mites and Household Pest Adaptations.</title>
        <authorList>
            <person name="Xiong Q."/>
            <person name="Wan A.T.-Y."/>
            <person name="Liu X.-Y."/>
            <person name="Fung C.S.-H."/>
            <person name="Xiao X."/>
            <person name="Malainual N."/>
            <person name="Hou J."/>
            <person name="Wang L."/>
            <person name="Wang M."/>
            <person name="Yang K."/>
            <person name="Cui Y."/>
            <person name="Leung E."/>
            <person name="Nong W."/>
            <person name="Shin S.-K."/>
            <person name="Au S."/>
            <person name="Jeong K.Y."/>
            <person name="Chew F.T."/>
            <person name="Hui J."/>
            <person name="Leung T.F."/>
            <person name="Tungtrongchitr A."/>
            <person name="Zhong N."/>
            <person name="Liu Z."/>
            <person name="Tsui S."/>
        </authorList>
    </citation>
    <scope>NUCLEOTIDE SEQUENCE</scope>
    <source>
        <strain evidence="1">Derf</strain>
        <tissue evidence="1">Whole organism</tissue>
    </source>
</reference>
<dbReference type="Proteomes" id="UP000790347">
    <property type="component" value="Unassembled WGS sequence"/>
</dbReference>
<gene>
    <name evidence="1" type="ORF">DERF_003629</name>
</gene>
<organism evidence="1 2">
    <name type="scientific">Dermatophagoides farinae</name>
    <name type="common">American house dust mite</name>
    <dbReference type="NCBI Taxonomy" id="6954"/>
    <lineage>
        <taxon>Eukaryota</taxon>
        <taxon>Metazoa</taxon>
        <taxon>Ecdysozoa</taxon>
        <taxon>Arthropoda</taxon>
        <taxon>Chelicerata</taxon>
        <taxon>Arachnida</taxon>
        <taxon>Acari</taxon>
        <taxon>Acariformes</taxon>
        <taxon>Sarcoptiformes</taxon>
        <taxon>Astigmata</taxon>
        <taxon>Psoroptidia</taxon>
        <taxon>Analgoidea</taxon>
        <taxon>Pyroglyphidae</taxon>
        <taxon>Dermatophagoidinae</taxon>
        <taxon>Dermatophagoides</taxon>
    </lineage>
</organism>
<name>A0A922ICY8_DERFA</name>
<accession>A0A922ICY8</accession>
<evidence type="ECO:0000313" key="1">
    <source>
        <dbReference type="EMBL" id="KAH9529762.1"/>
    </source>
</evidence>
<reference evidence="1" key="1">
    <citation type="submission" date="2013-05" db="EMBL/GenBank/DDBJ databases">
        <authorList>
            <person name="Yim A.K.Y."/>
            <person name="Chan T.F."/>
            <person name="Ji K.M."/>
            <person name="Liu X.Y."/>
            <person name="Zhou J.W."/>
            <person name="Li R.Q."/>
            <person name="Yang K.Y."/>
            <person name="Li J."/>
            <person name="Li M."/>
            <person name="Law P.T.W."/>
            <person name="Wu Y.L."/>
            <person name="Cai Z.L."/>
            <person name="Qin H."/>
            <person name="Bao Y."/>
            <person name="Leung R.K.K."/>
            <person name="Ng P.K.S."/>
            <person name="Zou J."/>
            <person name="Zhong X.J."/>
            <person name="Ran P.X."/>
            <person name="Zhong N.S."/>
            <person name="Liu Z.G."/>
            <person name="Tsui S.K.W."/>
        </authorList>
    </citation>
    <scope>NUCLEOTIDE SEQUENCE</scope>
    <source>
        <strain evidence="1">Derf</strain>
        <tissue evidence="1">Whole organism</tissue>
    </source>
</reference>
<evidence type="ECO:0000313" key="2">
    <source>
        <dbReference type="Proteomes" id="UP000790347"/>
    </source>
</evidence>